<dbReference type="NCBIfam" id="TIGR01368">
    <property type="entry name" value="CPSaseIIsmall"/>
    <property type="match status" value="1"/>
</dbReference>
<dbReference type="PRINTS" id="PR00099">
    <property type="entry name" value="CPSGATASE"/>
</dbReference>
<dbReference type="InterPro" id="IPR002474">
    <property type="entry name" value="CarbamoylP_synth_ssu_N"/>
</dbReference>
<feature type="region of interest" description="CPSase" evidence="11">
    <location>
        <begin position="1"/>
        <end position="194"/>
    </location>
</feature>
<feature type="binding site" evidence="11">
    <location>
        <position position="314"/>
    </location>
    <ligand>
        <name>L-glutamine</name>
        <dbReference type="ChEBI" id="CHEBI:58359"/>
    </ligand>
</feature>
<evidence type="ECO:0000256" key="7">
    <source>
        <dbReference type="ARBA" id="ARBA00022962"/>
    </source>
</evidence>
<dbReference type="PRINTS" id="PR00096">
    <property type="entry name" value="GATASE"/>
</dbReference>
<dbReference type="GO" id="GO:0044205">
    <property type="term" value="P:'de novo' UMP biosynthetic process"/>
    <property type="evidence" value="ECO:0007669"/>
    <property type="project" value="UniProtKB-UniRule"/>
</dbReference>
<dbReference type="InterPro" id="IPR036480">
    <property type="entry name" value="CarbP_synth_ssu_N_sf"/>
</dbReference>
<dbReference type="GO" id="GO:0006526">
    <property type="term" value="P:L-arginine biosynthetic process"/>
    <property type="evidence" value="ECO:0007669"/>
    <property type="project" value="UniProtKB-UniRule"/>
</dbReference>
<dbReference type="InterPro" id="IPR035686">
    <property type="entry name" value="CPSase_GATase1"/>
</dbReference>
<feature type="active site" description="Nucleophile" evidence="11">
    <location>
        <position position="270"/>
    </location>
</feature>
<feature type="binding site" evidence="11">
    <location>
        <position position="271"/>
    </location>
    <ligand>
        <name>L-glutamine</name>
        <dbReference type="ChEBI" id="CHEBI:58359"/>
    </ligand>
</feature>
<dbReference type="GO" id="GO:0006541">
    <property type="term" value="P:glutamine metabolic process"/>
    <property type="evidence" value="ECO:0007669"/>
    <property type="project" value="InterPro"/>
</dbReference>
<evidence type="ECO:0000313" key="14">
    <source>
        <dbReference type="Proteomes" id="UP000557772"/>
    </source>
</evidence>
<comment type="catalytic activity">
    <reaction evidence="9 11">
        <text>hydrogencarbonate + L-glutamine + 2 ATP + H2O = carbamoyl phosphate + L-glutamate + 2 ADP + phosphate + 2 H(+)</text>
        <dbReference type="Rhea" id="RHEA:18633"/>
        <dbReference type="ChEBI" id="CHEBI:15377"/>
        <dbReference type="ChEBI" id="CHEBI:15378"/>
        <dbReference type="ChEBI" id="CHEBI:17544"/>
        <dbReference type="ChEBI" id="CHEBI:29985"/>
        <dbReference type="ChEBI" id="CHEBI:30616"/>
        <dbReference type="ChEBI" id="CHEBI:43474"/>
        <dbReference type="ChEBI" id="CHEBI:58228"/>
        <dbReference type="ChEBI" id="CHEBI:58359"/>
        <dbReference type="ChEBI" id="CHEBI:456216"/>
        <dbReference type="EC" id="6.3.5.5"/>
    </reaction>
</comment>
<evidence type="ECO:0000256" key="11">
    <source>
        <dbReference type="HAMAP-Rule" id="MF_01209"/>
    </source>
</evidence>
<dbReference type="SMART" id="SM01097">
    <property type="entry name" value="CPSase_sm_chain"/>
    <property type="match status" value="1"/>
</dbReference>
<feature type="binding site" evidence="11">
    <location>
        <position position="315"/>
    </location>
    <ligand>
        <name>L-glutamine</name>
        <dbReference type="ChEBI" id="CHEBI:58359"/>
    </ligand>
</feature>
<dbReference type="Pfam" id="PF00117">
    <property type="entry name" value="GATase"/>
    <property type="match status" value="1"/>
</dbReference>
<dbReference type="NCBIfam" id="NF009475">
    <property type="entry name" value="PRK12838.1"/>
    <property type="match status" value="1"/>
</dbReference>
<evidence type="ECO:0000256" key="2">
    <source>
        <dbReference type="ARBA" id="ARBA00005077"/>
    </source>
</evidence>
<dbReference type="Proteomes" id="UP000557772">
    <property type="component" value="Unassembled WGS sequence"/>
</dbReference>
<keyword evidence="6 11" id="KW-0067">ATP-binding</keyword>
<comment type="pathway">
    <text evidence="2 11">Amino-acid biosynthesis; L-arginine biosynthesis; carbamoyl phosphate from bicarbonate: step 1/1.</text>
</comment>
<evidence type="ECO:0000256" key="5">
    <source>
        <dbReference type="ARBA" id="ARBA00022741"/>
    </source>
</evidence>
<evidence type="ECO:0000313" key="13">
    <source>
        <dbReference type="EMBL" id="NNG41256.1"/>
    </source>
</evidence>
<feature type="binding site" evidence="11">
    <location>
        <position position="243"/>
    </location>
    <ligand>
        <name>L-glutamine</name>
        <dbReference type="ChEBI" id="CHEBI:58359"/>
    </ligand>
</feature>
<keyword evidence="11" id="KW-0055">Arginine biosynthesis</keyword>
<dbReference type="SUPFAM" id="SSF52317">
    <property type="entry name" value="Class I glutamine amidotransferase-like"/>
    <property type="match status" value="1"/>
</dbReference>
<dbReference type="Gene3D" id="3.50.30.20">
    <property type="entry name" value="Carbamoyl-phosphate synthase small subunit, N-terminal domain"/>
    <property type="match status" value="1"/>
</dbReference>
<dbReference type="InterPro" id="IPR017926">
    <property type="entry name" value="GATASE"/>
</dbReference>
<name>A0A849AP25_9MICO</name>
<comment type="catalytic activity">
    <reaction evidence="10 11">
        <text>L-glutamine + H2O = L-glutamate + NH4(+)</text>
        <dbReference type="Rhea" id="RHEA:15889"/>
        <dbReference type="ChEBI" id="CHEBI:15377"/>
        <dbReference type="ChEBI" id="CHEBI:28938"/>
        <dbReference type="ChEBI" id="CHEBI:29985"/>
        <dbReference type="ChEBI" id="CHEBI:58359"/>
    </reaction>
</comment>
<dbReference type="Gene3D" id="3.40.50.880">
    <property type="match status" value="1"/>
</dbReference>
<dbReference type="EMBL" id="JABENB010000003">
    <property type="protein sequence ID" value="NNG41256.1"/>
    <property type="molecule type" value="Genomic_DNA"/>
</dbReference>
<feature type="binding site" evidence="11">
    <location>
        <position position="63"/>
    </location>
    <ligand>
        <name>L-glutamine</name>
        <dbReference type="ChEBI" id="CHEBI:58359"/>
    </ligand>
</feature>
<dbReference type="PANTHER" id="PTHR43418:SF7">
    <property type="entry name" value="CARBAMOYL-PHOSPHATE SYNTHASE SMALL CHAIN"/>
    <property type="match status" value="1"/>
</dbReference>
<keyword evidence="11" id="KW-0028">Amino-acid biosynthesis</keyword>
<dbReference type="CDD" id="cd01744">
    <property type="entry name" value="GATase1_CPSase"/>
    <property type="match status" value="1"/>
</dbReference>
<evidence type="ECO:0000256" key="4">
    <source>
        <dbReference type="ARBA" id="ARBA00022598"/>
    </source>
</evidence>
<feature type="active site" evidence="11">
    <location>
        <position position="365"/>
    </location>
</feature>
<reference evidence="13 14" key="1">
    <citation type="submission" date="2020-05" db="EMBL/GenBank/DDBJ databases">
        <title>Flexivirga sp. ID2601S isolated from air conditioner.</title>
        <authorList>
            <person name="Kim D.H."/>
        </authorList>
    </citation>
    <scope>NUCLEOTIDE SEQUENCE [LARGE SCALE GENOMIC DNA]</scope>
    <source>
        <strain evidence="13 14">ID2601S</strain>
    </source>
</reference>
<dbReference type="UniPathway" id="UPA00070">
    <property type="reaction ID" value="UER00115"/>
</dbReference>
<sequence length="389" mass="41899">MTTPTRDATLATDPLTGREPATLVLEDGTTFRGQSYGATGETFGEAVFSTGMTGYQETLTDPSYHRQVVVMTAPHVGNTGVNDEDRESRKIWVSGYVVRDPALRPSNWRATRTLEDDLVEQGVVGISGIDTRALTRHLRERGAMRVGIFSGSAAAATDLVQRVQDQPVMAGSELASQVSTSEAYVIPAQGEKRFTVAALDLGIKGMTPHLMAQHGIEVHVLPADSSFETIRAVQPDGVFFSNGPGDPATAPQVEVLREVLAAKVPFFGICFGNQLLGRALGFGTYKLKYGHRGINQPVLDRKTGKVEITAHNHGFAVDAPRDGEPVTAPADASFGRVRVSHIGLNDDVVEGLECLDLPAFSVQYHPEAAAGPHDAAYLFDRFVELMEKN</sequence>
<evidence type="ECO:0000256" key="1">
    <source>
        <dbReference type="ARBA" id="ARBA00004812"/>
    </source>
</evidence>
<keyword evidence="5 11" id="KW-0547">Nucleotide-binding</keyword>
<protein>
    <recommendedName>
        <fullName evidence="11">Carbamoyl phosphate synthase small chain</fullName>
        <ecNumber evidence="11">6.3.5.5</ecNumber>
    </recommendedName>
    <alternativeName>
        <fullName evidence="11">Carbamoyl phosphate synthetase glutamine chain</fullName>
    </alternativeName>
</protein>
<feature type="domain" description="Carbamoyl-phosphate synthase small subunit N-terminal" evidence="12">
    <location>
        <begin position="19"/>
        <end position="149"/>
    </location>
</feature>
<feature type="binding site" evidence="11">
    <location>
        <position position="274"/>
    </location>
    <ligand>
        <name>L-glutamine</name>
        <dbReference type="ChEBI" id="CHEBI:58359"/>
    </ligand>
</feature>
<evidence type="ECO:0000259" key="12">
    <source>
        <dbReference type="SMART" id="SM01097"/>
    </source>
</evidence>
<dbReference type="EC" id="6.3.5.5" evidence="11"/>
<dbReference type="GO" id="GO:0004088">
    <property type="term" value="F:carbamoyl-phosphate synthase (glutamine-hydrolyzing) activity"/>
    <property type="evidence" value="ECO:0007669"/>
    <property type="project" value="UniProtKB-UniRule"/>
</dbReference>
<gene>
    <name evidence="11 13" type="primary">carA</name>
    <name evidence="13" type="ORF">HJ588_18515</name>
</gene>
<feature type="binding site" evidence="11">
    <location>
        <position position="245"/>
    </location>
    <ligand>
        <name>L-glutamine</name>
        <dbReference type="ChEBI" id="CHEBI:58359"/>
    </ligand>
</feature>
<keyword evidence="7 11" id="KW-0315">Glutamine amidotransferase</keyword>
<dbReference type="InterPro" id="IPR006274">
    <property type="entry name" value="CarbamoylP_synth_ssu"/>
</dbReference>
<dbReference type="GO" id="GO:0005524">
    <property type="term" value="F:ATP binding"/>
    <property type="evidence" value="ECO:0007669"/>
    <property type="project" value="UniProtKB-UniRule"/>
</dbReference>
<comment type="similarity">
    <text evidence="3 11">Belongs to the CarA family.</text>
</comment>
<feature type="binding site" evidence="11">
    <location>
        <position position="312"/>
    </location>
    <ligand>
        <name>L-glutamine</name>
        <dbReference type="ChEBI" id="CHEBI:58359"/>
    </ligand>
</feature>
<dbReference type="InterPro" id="IPR029062">
    <property type="entry name" value="Class_I_gatase-like"/>
</dbReference>
<evidence type="ECO:0000256" key="8">
    <source>
        <dbReference type="ARBA" id="ARBA00022975"/>
    </source>
</evidence>
<keyword evidence="4 11" id="KW-0436">Ligase</keyword>
<dbReference type="PANTHER" id="PTHR43418">
    <property type="entry name" value="MULTIFUNCTIONAL TRYPTOPHAN BIOSYNTHESIS PROTEIN-RELATED"/>
    <property type="match status" value="1"/>
</dbReference>
<evidence type="ECO:0000256" key="3">
    <source>
        <dbReference type="ARBA" id="ARBA00007800"/>
    </source>
</evidence>
<dbReference type="UniPathway" id="UPA00068">
    <property type="reaction ID" value="UER00171"/>
</dbReference>
<dbReference type="InterPro" id="IPR050472">
    <property type="entry name" value="Anth_synth/Amidotransfase"/>
</dbReference>
<dbReference type="AlphaFoldDB" id="A0A849AP25"/>
<evidence type="ECO:0000256" key="9">
    <source>
        <dbReference type="ARBA" id="ARBA00048816"/>
    </source>
</evidence>
<organism evidence="13 14">
    <name type="scientific">Flexivirga aerilata</name>
    <dbReference type="NCBI Taxonomy" id="1656889"/>
    <lineage>
        <taxon>Bacteria</taxon>
        <taxon>Bacillati</taxon>
        <taxon>Actinomycetota</taxon>
        <taxon>Actinomycetes</taxon>
        <taxon>Micrococcales</taxon>
        <taxon>Dermacoccaceae</taxon>
        <taxon>Flexivirga</taxon>
    </lineage>
</organism>
<dbReference type="RefSeq" id="WP_171158399.1">
    <property type="nucleotide sequence ID" value="NZ_JABENB010000003.1"/>
</dbReference>
<comment type="caution">
    <text evidence="13">The sequence shown here is derived from an EMBL/GenBank/DDBJ whole genome shotgun (WGS) entry which is preliminary data.</text>
</comment>
<feature type="active site" evidence="11">
    <location>
        <position position="367"/>
    </location>
</feature>
<accession>A0A849AP25</accession>
<dbReference type="HAMAP" id="MF_01209">
    <property type="entry name" value="CPSase_S_chain"/>
    <property type="match status" value="1"/>
</dbReference>
<comment type="pathway">
    <text evidence="1 11">Pyrimidine metabolism; UMP biosynthesis via de novo pathway; (S)-dihydroorotate from bicarbonate: step 1/3.</text>
</comment>
<comment type="function">
    <text evidence="11">Small subunit of the glutamine-dependent carbamoyl phosphate synthetase (CPSase). CPSase catalyzes the formation of carbamoyl phosphate from the ammonia moiety of glutamine, carbonate, and phosphate donated by ATP, constituting the first step of 2 biosynthetic pathways, one leading to arginine and/or urea and the other to pyrimidine nucleotides. The small subunit (glutamine amidotransferase) binds and cleaves glutamine to supply the large subunit with the substrate ammonia.</text>
</comment>
<dbReference type="PRINTS" id="PR00097">
    <property type="entry name" value="ANTSNTHASEII"/>
</dbReference>
<evidence type="ECO:0000256" key="10">
    <source>
        <dbReference type="ARBA" id="ARBA00049285"/>
    </source>
</evidence>
<keyword evidence="8 11" id="KW-0665">Pyrimidine biosynthesis</keyword>
<comment type="subunit">
    <text evidence="11">Composed of two chains; the small (or glutamine) chain promotes the hydrolysis of glutamine to ammonia, which is used by the large (or ammonia) chain to synthesize carbamoyl phosphate. Tetramer of heterodimers (alpha,beta)4.</text>
</comment>
<keyword evidence="14" id="KW-1185">Reference proteome</keyword>
<evidence type="ECO:0000256" key="6">
    <source>
        <dbReference type="ARBA" id="ARBA00022840"/>
    </source>
</evidence>
<proteinExistence type="inferred from homology"/>
<dbReference type="GO" id="GO:0006207">
    <property type="term" value="P:'de novo' pyrimidine nucleobase biosynthetic process"/>
    <property type="evidence" value="ECO:0007669"/>
    <property type="project" value="InterPro"/>
</dbReference>
<dbReference type="SUPFAM" id="SSF52021">
    <property type="entry name" value="Carbamoyl phosphate synthetase, small subunit N-terminal domain"/>
    <property type="match status" value="1"/>
</dbReference>
<dbReference type="Pfam" id="PF00988">
    <property type="entry name" value="CPSase_sm_chain"/>
    <property type="match status" value="1"/>
</dbReference>
<dbReference type="FunFam" id="3.50.30.20:FF:000001">
    <property type="entry name" value="Carbamoyl-phosphate synthase small chain"/>
    <property type="match status" value="1"/>
</dbReference>
<dbReference type="PROSITE" id="PS51273">
    <property type="entry name" value="GATASE_TYPE_1"/>
    <property type="match status" value="1"/>
</dbReference>